<dbReference type="EMBL" id="JABFTP020000165">
    <property type="protein sequence ID" value="KAL3284581.1"/>
    <property type="molecule type" value="Genomic_DNA"/>
</dbReference>
<proteinExistence type="predicted"/>
<protein>
    <submittedName>
        <fullName evidence="1">Uncharacterized protein</fullName>
    </submittedName>
</protein>
<name>A0ABD2P0T7_9CUCU</name>
<dbReference type="AlphaFoldDB" id="A0ABD2P0T7"/>
<organism evidence="1 2">
    <name type="scientific">Cryptolaemus montrouzieri</name>
    <dbReference type="NCBI Taxonomy" id="559131"/>
    <lineage>
        <taxon>Eukaryota</taxon>
        <taxon>Metazoa</taxon>
        <taxon>Ecdysozoa</taxon>
        <taxon>Arthropoda</taxon>
        <taxon>Hexapoda</taxon>
        <taxon>Insecta</taxon>
        <taxon>Pterygota</taxon>
        <taxon>Neoptera</taxon>
        <taxon>Endopterygota</taxon>
        <taxon>Coleoptera</taxon>
        <taxon>Polyphaga</taxon>
        <taxon>Cucujiformia</taxon>
        <taxon>Coccinelloidea</taxon>
        <taxon>Coccinellidae</taxon>
        <taxon>Scymninae</taxon>
        <taxon>Scymnini</taxon>
        <taxon>Cryptolaemus</taxon>
    </lineage>
</organism>
<reference evidence="1 2" key="1">
    <citation type="journal article" date="2021" name="BMC Biol.">
        <title>Horizontally acquired antibacterial genes associated with adaptive radiation of ladybird beetles.</title>
        <authorList>
            <person name="Li H.S."/>
            <person name="Tang X.F."/>
            <person name="Huang Y.H."/>
            <person name="Xu Z.Y."/>
            <person name="Chen M.L."/>
            <person name="Du X.Y."/>
            <person name="Qiu B.Y."/>
            <person name="Chen P.T."/>
            <person name="Zhang W."/>
            <person name="Slipinski A."/>
            <person name="Escalona H.E."/>
            <person name="Waterhouse R.M."/>
            <person name="Zwick A."/>
            <person name="Pang H."/>
        </authorList>
    </citation>
    <scope>NUCLEOTIDE SEQUENCE [LARGE SCALE GENOMIC DNA]</scope>
    <source>
        <strain evidence="1">SYSU2018</strain>
    </source>
</reference>
<sequence length="151" mass="17108">MQKNTNNCQFGFPSGLCTTEAINKLLSRIVNCFHEEEILHCIPLWNTAQALVLRFCLRSDEILPHRQIVMCLYRPGSLQVAASGEWNPPRICFEASPFPSLYKVLGFYDGLRDLTLHTDNTTLSERGGDLEVVREGSRDADSKVADWFTTK</sequence>
<evidence type="ECO:0000313" key="1">
    <source>
        <dbReference type="EMBL" id="KAL3284581.1"/>
    </source>
</evidence>
<gene>
    <name evidence="1" type="ORF">HHI36_018738</name>
</gene>
<accession>A0ABD2P0T7</accession>
<evidence type="ECO:0000313" key="2">
    <source>
        <dbReference type="Proteomes" id="UP001516400"/>
    </source>
</evidence>
<dbReference type="Proteomes" id="UP001516400">
    <property type="component" value="Unassembled WGS sequence"/>
</dbReference>
<comment type="caution">
    <text evidence="1">The sequence shown here is derived from an EMBL/GenBank/DDBJ whole genome shotgun (WGS) entry which is preliminary data.</text>
</comment>
<keyword evidence="2" id="KW-1185">Reference proteome</keyword>